<evidence type="ECO:0000256" key="5">
    <source>
        <dbReference type="ARBA" id="ARBA00011738"/>
    </source>
</evidence>
<comment type="catalytic activity">
    <reaction evidence="11">
        <text>Fe(III)-heme b-[protein] + nitric oxide + H2O = Fe(II)-heme b-[protein] + nitrite + 2 H(+)</text>
        <dbReference type="Rhea" id="RHEA:77711"/>
        <dbReference type="Rhea" id="RHEA-COMP:18975"/>
        <dbReference type="Rhea" id="RHEA-COMP:18976"/>
        <dbReference type="ChEBI" id="CHEBI:15377"/>
        <dbReference type="ChEBI" id="CHEBI:15378"/>
        <dbReference type="ChEBI" id="CHEBI:16301"/>
        <dbReference type="ChEBI" id="CHEBI:16480"/>
        <dbReference type="ChEBI" id="CHEBI:55376"/>
        <dbReference type="ChEBI" id="CHEBI:60344"/>
    </reaction>
    <physiologicalReaction direction="right-to-left" evidence="11">
        <dbReference type="Rhea" id="RHEA:77713"/>
    </physiologicalReaction>
</comment>
<keyword evidence="7" id="KW-0349">Heme</keyword>
<keyword evidence="10" id="KW-0539">Nucleus</keyword>
<name>A0A6V7QER8_ANACO</name>
<evidence type="ECO:0000259" key="12">
    <source>
        <dbReference type="PROSITE" id="PS01033"/>
    </source>
</evidence>
<dbReference type="Gene3D" id="1.10.490.10">
    <property type="entry name" value="Globins"/>
    <property type="match status" value="2"/>
</dbReference>
<evidence type="ECO:0000256" key="6">
    <source>
        <dbReference type="ARBA" id="ARBA00022490"/>
    </source>
</evidence>
<feature type="domain" description="Globin" evidence="12">
    <location>
        <begin position="35"/>
        <end position="201"/>
    </location>
</feature>
<dbReference type="GO" id="GO:0005737">
    <property type="term" value="C:cytoplasm"/>
    <property type="evidence" value="ECO:0007669"/>
    <property type="project" value="UniProtKB-SubCell"/>
</dbReference>
<evidence type="ECO:0000256" key="4">
    <source>
        <dbReference type="ARBA" id="ARBA00007609"/>
    </source>
</evidence>
<dbReference type="PRINTS" id="PR00188">
    <property type="entry name" value="PLANTGLOBIN"/>
</dbReference>
<evidence type="ECO:0000256" key="2">
    <source>
        <dbReference type="ARBA" id="ARBA00004123"/>
    </source>
</evidence>
<dbReference type="SUPFAM" id="SSF46458">
    <property type="entry name" value="Globin-like"/>
    <property type="match status" value="1"/>
</dbReference>
<dbReference type="InterPro" id="IPR001032">
    <property type="entry name" value="Leghaemoglobin-like"/>
</dbReference>
<dbReference type="PROSITE" id="PS01033">
    <property type="entry name" value="GLOBIN"/>
    <property type="match status" value="1"/>
</dbReference>
<dbReference type="GO" id="GO:0005634">
    <property type="term" value="C:nucleus"/>
    <property type="evidence" value="ECO:0007669"/>
    <property type="project" value="UniProtKB-SubCell"/>
</dbReference>
<dbReference type="InterPro" id="IPR000971">
    <property type="entry name" value="Globin"/>
</dbReference>
<dbReference type="AlphaFoldDB" id="A0A6V7QER8"/>
<comment type="subcellular location">
    <subcellularLocation>
        <location evidence="3">Cytoplasm</location>
    </subcellularLocation>
    <subcellularLocation>
        <location evidence="2">Nucleus</location>
    </subcellularLocation>
</comment>
<dbReference type="GO" id="GO:0046872">
    <property type="term" value="F:metal ion binding"/>
    <property type="evidence" value="ECO:0007669"/>
    <property type="project" value="UniProtKB-KW"/>
</dbReference>
<sequence length="206" mass="23565">MMLVKLRPRHLTTSSSVRYRTNGQEAAVNHQIKMAFSEEQEALVVNSWNVMKKDAASISLKFFLKIFEIAPSARQLFSFLRDSDVPLDKNPKLKAMPCPFSSWLLLYVDDRIELLYYGPLTCESAVQLRKSGEVTVRETTLKKLGSTHSKAGVADEHFEVVRFALLETIKEAVPDMWTEEMKKAWEEAFDQVAEAIKEEMKLFKSA</sequence>
<evidence type="ECO:0000256" key="10">
    <source>
        <dbReference type="ARBA" id="ARBA00023242"/>
    </source>
</evidence>
<reference evidence="13" key="1">
    <citation type="submission" date="2020-07" db="EMBL/GenBank/DDBJ databases">
        <authorList>
            <person name="Lin J."/>
        </authorList>
    </citation>
    <scope>NUCLEOTIDE SEQUENCE</scope>
</reference>
<protein>
    <recommendedName>
        <fullName evidence="12">Globin domain-containing protein</fullName>
    </recommendedName>
</protein>
<evidence type="ECO:0000313" key="13">
    <source>
        <dbReference type="EMBL" id="CAD1841397.1"/>
    </source>
</evidence>
<evidence type="ECO:0000256" key="7">
    <source>
        <dbReference type="ARBA" id="ARBA00022617"/>
    </source>
</evidence>
<dbReference type="InterPro" id="IPR009050">
    <property type="entry name" value="Globin-like_sf"/>
</dbReference>
<comment type="similarity">
    <text evidence="4">Belongs to the plant globin family.</text>
</comment>
<dbReference type="EMBL" id="LR862135">
    <property type="protein sequence ID" value="CAD1841397.1"/>
    <property type="molecule type" value="Genomic_DNA"/>
</dbReference>
<evidence type="ECO:0000256" key="8">
    <source>
        <dbReference type="ARBA" id="ARBA00022723"/>
    </source>
</evidence>
<evidence type="ECO:0000256" key="1">
    <source>
        <dbReference type="ARBA" id="ARBA00001970"/>
    </source>
</evidence>
<organism evidence="13">
    <name type="scientific">Ananas comosus var. bracteatus</name>
    <name type="common">red pineapple</name>
    <dbReference type="NCBI Taxonomy" id="296719"/>
    <lineage>
        <taxon>Eukaryota</taxon>
        <taxon>Viridiplantae</taxon>
        <taxon>Streptophyta</taxon>
        <taxon>Embryophyta</taxon>
        <taxon>Tracheophyta</taxon>
        <taxon>Spermatophyta</taxon>
        <taxon>Magnoliopsida</taxon>
        <taxon>Liliopsida</taxon>
        <taxon>Poales</taxon>
        <taxon>Bromeliaceae</taxon>
        <taxon>Bromelioideae</taxon>
        <taxon>Ananas</taxon>
    </lineage>
</organism>
<comment type="subunit">
    <text evidence="5">Homodimer.</text>
</comment>
<gene>
    <name evidence="13" type="ORF">CB5_LOCUS24608</name>
</gene>
<dbReference type="PANTHER" id="PTHR22924:SF98">
    <property type="entry name" value="NON-SYMBIOTIC HEMOGLOBIN 3"/>
    <property type="match status" value="1"/>
</dbReference>
<evidence type="ECO:0000256" key="3">
    <source>
        <dbReference type="ARBA" id="ARBA00004496"/>
    </source>
</evidence>
<keyword evidence="8" id="KW-0479">Metal-binding</keyword>
<keyword evidence="6" id="KW-0963">Cytoplasm</keyword>
<evidence type="ECO:0000256" key="11">
    <source>
        <dbReference type="ARBA" id="ARBA00048118"/>
    </source>
</evidence>
<dbReference type="Pfam" id="PF00042">
    <property type="entry name" value="Globin"/>
    <property type="match status" value="1"/>
</dbReference>
<accession>A0A6V7QER8</accession>
<dbReference type="InterPro" id="IPR012292">
    <property type="entry name" value="Globin/Proto"/>
</dbReference>
<keyword evidence="9" id="KW-0408">Iron</keyword>
<evidence type="ECO:0000256" key="9">
    <source>
        <dbReference type="ARBA" id="ARBA00023004"/>
    </source>
</evidence>
<dbReference type="GO" id="GO:0020037">
    <property type="term" value="F:heme binding"/>
    <property type="evidence" value="ECO:0007669"/>
    <property type="project" value="InterPro"/>
</dbReference>
<proteinExistence type="inferred from homology"/>
<dbReference type="GO" id="GO:0019825">
    <property type="term" value="F:oxygen binding"/>
    <property type="evidence" value="ECO:0007669"/>
    <property type="project" value="InterPro"/>
</dbReference>
<comment type="cofactor">
    <cofactor evidence="1">
        <name>heme b</name>
        <dbReference type="ChEBI" id="CHEBI:60344"/>
    </cofactor>
</comment>
<dbReference type="PANTHER" id="PTHR22924">
    <property type="entry name" value="LEGHEMOGLOBIN-RELATED"/>
    <property type="match status" value="1"/>
</dbReference>